<dbReference type="Proteomes" id="UP001430172">
    <property type="component" value="Unassembled WGS sequence"/>
</dbReference>
<keyword evidence="2" id="KW-1185">Reference proteome</keyword>
<protein>
    <submittedName>
        <fullName evidence="1">Potassium-transporting ATPase subunit F</fullName>
    </submittedName>
</protein>
<sequence length="31" mass="3476">MVGMWEDLIAGVIGLLLLGYLLDALVRPDRY</sequence>
<comment type="caution">
    <text evidence="1">The sequence shown here is derived from an EMBL/GenBank/DDBJ whole genome shotgun (WGS) entry which is preliminary data.</text>
</comment>
<organism evidence="1 2">
    <name type="scientific">Phycicoccus sonneratiae</name>
    <dbReference type="NCBI Taxonomy" id="2807628"/>
    <lineage>
        <taxon>Bacteria</taxon>
        <taxon>Bacillati</taxon>
        <taxon>Actinomycetota</taxon>
        <taxon>Actinomycetes</taxon>
        <taxon>Micrococcales</taxon>
        <taxon>Intrasporangiaceae</taxon>
        <taxon>Phycicoccus</taxon>
    </lineage>
</organism>
<dbReference type="EMBL" id="JAFDVD010000024">
    <property type="protein sequence ID" value="MBM6402383.1"/>
    <property type="molecule type" value="Genomic_DNA"/>
</dbReference>
<dbReference type="Pfam" id="PF09604">
    <property type="entry name" value="Potass_KdpF"/>
    <property type="match status" value="1"/>
</dbReference>
<dbReference type="InterPro" id="IPR011726">
    <property type="entry name" value="KdpF"/>
</dbReference>
<proteinExistence type="predicted"/>
<evidence type="ECO:0000313" key="2">
    <source>
        <dbReference type="Proteomes" id="UP001430172"/>
    </source>
</evidence>
<name>A0ABS2CRE3_9MICO</name>
<gene>
    <name evidence="1" type="ORF">JQN70_18470</name>
</gene>
<accession>A0ABS2CRE3</accession>
<reference evidence="1" key="1">
    <citation type="submission" date="2021-02" db="EMBL/GenBank/DDBJ databases">
        <title>Phycicoccus sp. MQZ13P-5T, whole genome shotgun sequence.</title>
        <authorList>
            <person name="Tuo L."/>
        </authorList>
    </citation>
    <scope>NUCLEOTIDE SEQUENCE</scope>
    <source>
        <strain evidence="1">MQZ13P-5</strain>
    </source>
</reference>
<evidence type="ECO:0000313" key="1">
    <source>
        <dbReference type="EMBL" id="MBM6402383.1"/>
    </source>
</evidence>